<dbReference type="EMBL" id="VTZD01000023">
    <property type="protein sequence ID" value="KAA1142241.1"/>
    <property type="molecule type" value="Genomic_DNA"/>
</dbReference>
<dbReference type="AlphaFoldDB" id="A0A5B0SWK6"/>
<accession>A0A5B0SWK6</accession>
<dbReference type="Proteomes" id="UP000323297">
    <property type="component" value="Unassembled WGS sequence"/>
</dbReference>
<dbReference type="RefSeq" id="WP_149608040.1">
    <property type="nucleotide sequence ID" value="NZ_VTZD01000023.1"/>
</dbReference>
<proteinExistence type="predicted"/>
<protein>
    <submittedName>
        <fullName evidence="1">Uncharacterized protein</fullName>
    </submittedName>
</protein>
<comment type="caution">
    <text evidence="1">The sequence shown here is derived from an EMBL/GenBank/DDBJ whole genome shotgun (WGS) entry which is preliminary data.</text>
</comment>
<name>A0A5B0SWK6_9ENTR</name>
<sequence>MSLAQKMKLQDLKAKIEELNAPRRELLMKQMETAATKIQQDVLAYFTSKGFKISGQMPKVKATYNGGLETSIDFSNLKGDFIGSDGGVAFKYENKTFVLDYQLARGKAPERGSLWGSPEEIMQKEIKYYEEQLVPYLQTTGVSDLSGEVILYSRVKNATNGMTILKYHSVEEALDTFMD</sequence>
<gene>
    <name evidence="1" type="ORF">D3H66_18875</name>
</gene>
<evidence type="ECO:0000313" key="2">
    <source>
        <dbReference type="Proteomes" id="UP000323297"/>
    </source>
</evidence>
<reference evidence="1 2" key="1">
    <citation type="submission" date="2019-08" db="EMBL/GenBank/DDBJ databases">
        <title>Draft genome sequence of Citrobacter portucalensis strain isolated from green turtle.</title>
        <authorList>
            <person name="Fernandes M.R."/>
            <person name="Sellera F.P."/>
            <person name="Goldeberg D.W."/>
            <person name="Costa D.C."/>
            <person name="Lincopan N."/>
        </authorList>
    </citation>
    <scope>NUCLEOTIDE SEQUENCE [LARGE SCALE GENOMIC DNA]</scope>
    <source>
        <strain evidence="1 2">TV06</strain>
    </source>
</reference>
<organism evidence="1 2">
    <name type="scientific">Citrobacter portucalensis</name>
    <dbReference type="NCBI Taxonomy" id="1639133"/>
    <lineage>
        <taxon>Bacteria</taxon>
        <taxon>Pseudomonadati</taxon>
        <taxon>Pseudomonadota</taxon>
        <taxon>Gammaproteobacteria</taxon>
        <taxon>Enterobacterales</taxon>
        <taxon>Enterobacteriaceae</taxon>
        <taxon>Citrobacter</taxon>
        <taxon>Citrobacter freundii complex</taxon>
    </lineage>
</organism>
<evidence type="ECO:0000313" key="1">
    <source>
        <dbReference type="EMBL" id="KAA1142241.1"/>
    </source>
</evidence>